<keyword evidence="3 4" id="KW-0326">Glycosidase</keyword>
<reference evidence="7 8" key="1">
    <citation type="submission" date="2021-01" db="EMBL/GenBank/DDBJ databases">
        <title>Whole genome shotgun sequence of Actinoplanes humidus NBRC 14915.</title>
        <authorList>
            <person name="Komaki H."/>
            <person name="Tamura T."/>
        </authorList>
    </citation>
    <scope>NUCLEOTIDE SEQUENCE [LARGE SCALE GENOMIC DNA]</scope>
    <source>
        <strain evidence="7 8">NBRC 14915</strain>
    </source>
</reference>
<organism evidence="7 8">
    <name type="scientific">Winogradskya humida</name>
    <dbReference type="NCBI Taxonomy" id="113566"/>
    <lineage>
        <taxon>Bacteria</taxon>
        <taxon>Bacillati</taxon>
        <taxon>Actinomycetota</taxon>
        <taxon>Actinomycetes</taxon>
        <taxon>Micromonosporales</taxon>
        <taxon>Micromonosporaceae</taxon>
        <taxon>Winogradskya</taxon>
    </lineage>
</organism>
<comment type="similarity">
    <text evidence="1 4">Belongs to the glycosyl hydrolase 26 family.</text>
</comment>
<feature type="domain" description="GH26" evidence="6">
    <location>
        <begin position="29"/>
        <end position="370"/>
    </location>
</feature>
<keyword evidence="8" id="KW-1185">Reference proteome</keyword>
<evidence type="ECO:0000256" key="1">
    <source>
        <dbReference type="ARBA" id="ARBA00007754"/>
    </source>
</evidence>
<feature type="active site" description="Nucleophile" evidence="4">
    <location>
        <position position="297"/>
    </location>
</feature>
<evidence type="ECO:0000256" key="3">
    <source>
        <dbReference type="ARBA" id="ARBA00023295"/>
    </source>
</evidence>
<dbReference type="EMBL" id="BOMN01000056">
    <property type="protein sequence ID" value="GIE21333.1"/>
    <property type="molecule type" value="Genomic_DNA"/>
</dbReference>
<dbReference type="Proteomes" id="UP000603200">
    <property type="component" value="Unassembled WGS sequence"/>
</dbReference>
<dbReference type="PANTHER" id="PTHR40079">
    <property type="entry name" value="MANNAN ENDO-1,4-BETA-MANNOSIDASE E-RELATED"/>
    <property type="match status" value="1"/>
</dbReference>
<dbReference type="PANTHER" id="PTHR40079:SF4">
    <property type="entry name" value="GH26 DOMAIN-CONTAINING PROTEIN-RELATED"/>
    <property type="match status" value="1"/>
</dbReference>
<evidence type="ECO:0000313" key="7">
    <source>
        <dbReference type="EMBL" id="GIE21333.1"/>
    </source>
</evidence>
<evidence type="ECO:0000313" key="8">
    <source>
        <dbReference type="Proteomes" id="UP000603200"/>
    </source>
</evidence>
<evidence type="ECO:0000256" key="4">
    <source>
        <dbReference type="PROSITE-ProRule" id="PRU01100"/>
    </source>
</evidence>
<evidence type="ECO:0000256" key="2">
    <source>
        <dbReference type="ARBA" id="ARBA00022801"/>
    </source>
</evidence>
<dbReference type="InterPro" id="IPR000805">
    <property type="entry name" value="Glyco_hydro_26"/>
</dbReference>
<feature type="transmembrane region" description="Helical" evidence="5">
    <location>
        <begin position="20"/>
        <end position="43"/>
    </location>
</feature>
<name>A0ABQ3ZRY7_9ACTN</name>
<keyword evidence="5" id="KW-1133">Transmembrane helix</keyword>
<proteinExistence type="inferred from homology"/>
<feature type="active site" description="Proton donor" evidence="4">
    <location>
        <position position="172"/>
    </location>
</feature>
<gene>
    <name evidence="7" type="ORF">Ahu01nite_044350</name>
</gene>
<evidence type="ECO:0000259" key="6">
    <source>
        <dbReference type="PROSITE" id="PS51764"/>
    </source>
</evidence>
<protein>
    <recommendedName>
        <fullName evidence="6">GH26 domain-containing protein</fullName>
    </recommendedName>
</protein>
<dbReference type="InterPro" id="IPR022790">
    <property type="entry name" value="GH26_dom"/>
</dbReference>
<dbReference type="SUPFAM" id="SSF51445">
    <property type="entry name" value="(Trans)glycosidases"/>
    <property type="match status" value="1"/>
</dbReference>
<comment type="caution">
    <text evidence="7">The sequence shown here is derived from an EMBL/GenBank/DDBJ whole genome shotgun (WGS) entry which is preliminary data.</text>
</comment>
<dbReference type="Gene3D" id="3.20.20.80">
    <property type="entry name" value="Glycosidases"/>
    <property type="match status" value="1"/>
</dbReference>
<keyword evidence="2 4" id="KW-0378">Hydrolase</keyword>
<dbReference type="RefSeq" id="WP_203838457.1">
    <property type="nucleotide sequence ID" value="NZ_BAAATV010000026.1"/>
</dbReference>
<accession>A0ABQ3ZRY7</accession>
<sequence>MKYERVTRRVTGLKRYSVRIVAATLAVVVAGVAVFNAVTALPYKRGLTAVALPSSDAVFGAYLGPAAKGANGLLAWQQFSLTAAPYALDFSAGDSWESITGPEWMLKPWQRSGRRLIYSLAMFPHQPADAPAVSELRLSQCATGAFDLRWVELGRNLMGRGMARTILRPGWEFDGSWYPWAAHGRKQNYVNCFRRIVTAMRSIPGQKFQFLWNPAGGVNQFAAEEAYPGDGYVNFVGVDVYDVSWASNTYPVPAGASEADRQARSAAVWSNKLNGKSGLRFWSDFAAAHGKRLVIPEWGLSKRLDGRGGGDNPEFVANMIQFIQDPRNGVAFALYFDADSAHGDLHRLSSTTSPFPKSRDRFRRMMERVL</sequence>
<dbReference type="InterPro" id="IPR017853">
    <property type="entry name" value="GH"/>
</dbReference>
<dbReference type="Pfam" id="PF02156">
    <property type="entry name" value="Glyco_hydro_26"/>
    <property type="match status" value="1"/>
</dbReference>
<keyword evidence="5" id="KW-0472">Membrane</keyword>
<keyword evidence="5" id="KW-0812">Transmembrane</keyword>
<dbReference type="PROSITE" id="PS51764">
    <property type="entry name" value="GH26"/>
    <property type="match status" value="1"/>
</dbReference>
<evidence type="ECO:0000256" key="5">
    <source>
        <dbReference type="SAM" id="Phobius"/>
    </source>
</evidence>